<dbReference type="InterPro" id="IPR004681">
    <property type="entry name" value="TRAP_DctM"/>
</dbReference>
<comment type="caution">
    <text evidence="9">The sequence shown here is derived from an EMBL/GenBank/DDBJ whole genome shotgun (WGS) entry which is preliminary data.</text>
</comment>
<gene>
    <name evidence="9" type="ORF">S01H4_28252</name>
</gene>
<dbReference type="GO" id="GO:0005886">
    <property type="term" value="C:plasma membrane"/>
    <property type="evidence" value="ECO:0007669"/>
    <property type="project" value="UniProtKB-SubCell"/>
</dbReference>
<dbReference type="Pfam" id="PF06808">
    <property type="entry name" value="DctM"/>
    <property type="match status" value="1"/>
</dbReference>
<sequence length="163" mass="17572">WEKARAAIIETARISCMIFIVVIGIRLFTTLIVATGVASSLVTGALGFTPTLLLLSLLVVYVVFGCFIGVIGMLVTTLPFVFPVVVAAGFHPIWFGIIVIKLCEVAMITPPVGINVFVTSKVTGMPVEQAFRSIIPFFIMDIVTIGVLIAFPQIILFLPSRMA</sequence>
<dbReference type="InterPro" id="IPR010656">
    <property type="entry name" value="DctM"/>
</dbReference>
<feature type="transmembrane region" description="Helical" evidence="7">
    <location>
        <begin position="12"/>
        <end position="38"/>
    </location>
</feature>
<dbReference type="GO" id="GO:0022857">
    <property type="term" value="F:transmembrane transporter activity"/>
    <property type="evidence" value="ECO:0007669"/>
    <property type="project" value="TreeGrafter"/>
</dbReference>
<evidence type="ECO:0000313" key="9">
    <source>
        <dbReference type="EMBL" id="GAG83638.1"/>
    </source>
</evidence>
<evidence type="ECO:0000256" key="2">
    <source>
        <dbReference type="ARBA" id="ARBA00022475"/>
    </source>
</evidence>
<organism evidence="9">
    <name type="scientific">marine sediment metagenome</name>
    <dbReference type="NCBI Taxonomy" id="412755"/>
    <lineage>
        <taxon>unclassified sequences</taxon>
        <taxon>metagenomes</taxon>
        <taxon>ecological metagenomes</taxon>
    </lineage>
</organism>
<evidence type="ECO:0000256" key="4">
    <source>
        <dbReference type="ARBA" id="ARBA00022692"/>
    </source>
</evidence>
<dbReference type="PANTHER" id="PTHR33362">
    <property type="entry name" value="SIALIC ACID TRAP TRANSPORTER PERMEASE PROTEIN SIAT-RELATED"/>
    <property type="match status" value="1"/>
</dbReference>
<evidence type="ECO:0000256" key="3">
    <source>
        <dbReference type="ARBA" id="ARBA00022519"/>
    </source>
</evidence>
<comment type="subcellular location">
    <subcellularLocation>
        <location evidence="1">Cell inner membrane</location>
        <topology evidence="1">Multi-pass membrane protein</topology>
    </subcellularLocation>
</comment>
<evidence type="ECO:0000256" key="6">
    <source>
        <dbReference type="ARBA" id="ARBA00023136"/>
    </source>
</evidence>
<protein>
    <recommendedName>
        <fullName evidence="8">TRAP C4-dicarboxylate transport system permease DctM subunit domain-containing protein</fullName>
    </recommendedName>
</protein>
<keyword evidence="3" id="KW-0997">Cell inner membrane</keyword>
<keyword evidence="6 7" id="KW-0472">Membrane</keyword>
<dbReference type="PANTHER" id="PTHR33362:SF5">
    <property type="entry name" value="C4-DICARBOXYLATE TRAP TRANSPORTER LARGE PERMEASE PROTEIN DCTM"/>
    <property type="match status" value="1"/>
</dbReference>
<reference evidence="9" key="1">
    <citation type="journal article" date="2014" name="Front. Microbiol.">
        <title>High frequency of phylogenetically diverse reductive dehalogenase-homologous genes in deep subseafloor sedimentary metagenomes.</title>
        <authorList>
            <person name="Kawai M."/>
            <person name="Futagami T."/>
            <person name="Toyoda A."/>
            <person name="Takaki Y."/>
            <person name="Nishi S."/>
            <person name="Hori S."/>
            <person name="Arai W."/>
            <person name="Tsubouchi T."/>
            <person name="Morono Y."/>
            <person name="Uchiyama I."/>
            <person name="Ito T."/>
            <person name="Fujiyama A."/>
            <person name="Inagaki F."/>
            <person name="Takami H."/>
        </authorList>
    </citation>
    <scope>NUCLEOTIDE SEQUENCE</scope>
    <source>
        <strain evidence="9">Expedition CK06-06</strain>
    </source>
</reference>
<dbReference type="AlphaFoldDB" id="X1BHP7"/>
<dbReference type="EMBL" id="BART01013997">
    <property type="protein sequence ID" value="GAG83638.1"/>
    <property type="molecule type" value="Genomic_DNA"/>
</dbReference>
<evidence type="ECO:0000256" key="1">
    <source>
        <dbReference type="ARBA" id="ARBA00004429"/>
    </source>
</evidence>
<accession>X1BHP7</accession>
<proteinExistence type="predicted"/>
<evidence type="ECO:0000256" key="5">
    <source>
        <dbReference type="ARBA" id="ARBA00022989"/>
    </source>
</evidence>
<evidence type="ECO:0000259" key="8">
    <source>
        <dbReference type="Pfam" id="PF06808"/>
    </source>
</evidence>
<feature type="non-terminal residue" evidence="9">
    <location>
        <position position="1"/>
    </location>
</feature>
<keyword evidence="5 7" id="KW-1133">Transmembrane helix</keyword>
<name>X1BHP7_9ZZZZ</name>
<feature type="transmembrane region" description="Helical" evidence="7">
    <location>
        <begin position="134"/>
        <end position="158"/>
    </location>
</feature>
<keyword evidence="2" id="KW-1003">Cell membrane</keyword>
<feature type="domain" description="TRAP C4-dicarboxylate transport system permease DctM subunit" evidence="8">
    <location>
        <begin position="2"/>
        <end position="154"/>
    </location>
</feature>
<keyword evidence="4 7" id="KW-0812">Transmembrane</keyword>
<evidence type="ECO:0000256" key="7">
    <source>
        <dbReference type="SAM" id="Phobius"/>
    </source>
</evidence>
<feature type="transmembrane region" description="Helical" evidence="7">
    <location>
        <begin position="58"/>
        <end position="86"/>
    </location>
</feature>